<protein>
    <submittedName>
        <fullName evidence="2">Uncharacterized protein</fullName>
    </submittedName>
</protein>
<dbReference type="EMBL" id="JACCBI010000001">
    <property type="protein sequence ID" value="NYD66367.1"/>
    <property type="molecule type" value="Genomic_DNA"/>
</dbReference>
<dbReference type="AlphaFoldDB" id="A0A852SJL2"/>
<reference evidence="2 3" key="1">
    <citation type="submission" date="2020-07" db="EMBL/GenBank/DDBJ databases">
        <title>Sequencing the genomes of 1000 actinobacteria strains.</title>
        <authorList>
            <person name="Klenk H.-P."/>
        </authorList>
    </citation>
    <scope>NUCLEOTIDE SEQUENCE [LARGE SCALE GENOMIC DNA]</scope>
    <source>
        <strain evidence="2 3">DSM 23870</strain>
    </source>
</reference>
<dbReference type="OrthoDB" id="4988779at2"/>
<evidence type="ECO:0000313" key="3">
    <source>
        <dbReference type="Proteomes" id="UP000581087"/>
    </source>
</evidence>
<evidence type="ECO:0000313" key="2">
    <source>
        <dbReference type="EMBL" id="NYD66367.1"/>
    </source>
</evidence>
<proteinExistence type="predicted"/>
<organism evidence="2 3">
    <name type="scientific">Agromyces atrinae</name>
    <dbReference type="NCBI Taxonomy" id="592376"/>
    <lineage>
        <taxon>Bacteria</taxon>
        <taxon>Bacillati</taxon>
        <taxon>Actinomycetota</taxon>
        <taxon>Actinomycetes</taxon>
        <taxon>Micrococcales</taxon>
        <taxon>Microbacteriaceae</taxon>
        <taxon>Agromyces</taxon>
    </lineage>
</organism>
<sequence>MGAVLAATLTGCSLPSAPAADETPTSSETESTSAPTAGEAEREFYDNLVVYRQMAHQSDAVPSSWKTPPEGTWSEVDASTRDLYVSVGKEMCASGFSDTGLAEGNTDVYMSWLSARFLCPEHLDVAESELVAFTSQQLLDVLEYSVLKGNATTEDVMLGLVSCEAAMELAYEPPPGYDKGYFCWIMRVSAIGESGDEWDFLKFFDGENADEAGFDALAKELGATSGVLGGLLGDE</sequence>
<dbReference type="RefSeq" id="WP_129174610.1">
    <property type="nucleotide sequence ID" value="NZ_SDPM01000004.1"/>
</dbReference>
<name>A0A852SJL2_9MICO</name>
<feature type="compositionally biased region" description="Low complexity" evidence="1">
    <location>
        <begin position="19"/>
        <end position="38"/>
    </location>
</feature>
<feature type="region of interest" description="Disordered" evidence="1">
    <location>
        <begin position="13"/>
        <end position="39"/>
    </location>
</feature>
<accession>A0A852SJL2</accession>
<dbReference type="Proteomes" id="UP000581087">
    <property type="component" value="Unassembled WGS sequence"/>
</dbReference>
<evidence type="ECO:0000256" key="1">
    <source>
        <dbReference type="SAM" id="MobiDB-lite"/>
    </source>
</evidence>
<gene>
    <name evidence="2" type="ORF">BJ972_000886</name>
</gene>
<comment type="caution">
    <text evidence="2">The sequence shown here is derived from an EMBL/GenBank/DDBJ whole genome shotgun (WGS) entry which is preliminary data.</text>
</comment>